<dbReference type="InterPro" id="IPR007485">
    <property type="entry name" value="LPS_assembly_LptE"/>
</dbReference>
<gene>
    <name evidence="1" type="primary">lptE</name>
    <name evidence="1" type="ORF">ACFSJU_02745</name>
</gene>
<dbReference type="EMBL" id="JBHUHZ010000001">
    <property type="protein sequence ID" value="MFD2161291.1"/>
    <property type="molecule type" value="Genomic_DNA"/>
</dbReference>
<keyword evidence="2" id="KW-1185">Reference proteome</keyword>
<protein>
    <submittedName>
        <fullName evidence="1">LPS assembly lipoprotein LptE</fullName>
    </submittedName>
</protein>
<dbReference type="Proteomes" id="UP001597387">
    <property type="component" value="Unassembled WGS sequence"/>
</dbReference>
<evidence type="ECO:0000313" key="1">
    <source>
        <dbReference type="EMBL" id="MFD2161291.1"/>
    </source>
</evidence>
<keyword evidence="1" id="KW-0449">Lipoprotein</keyword>
<sequence length="171" mass="19593">MKYIKKRLFVLFIPMVLVCQSCWLYKFGTANIPPNMKTVSVGFFENVAPIVVPTLSQAFTEELKTRIRTQSELNILRENADGHFEGSITDFSYTNVAVTANEKANLVRLTITVKVKYTSTLDDEQSFEQTFSQFEQFSLDNGSIQSQERTIIPIVTKRLTEDIFNKAFANW</sequence>
<dbReference type="Gene3D" id="3.30.160.150">
    <property type="entry name" value="Lipoprotein like domain"/>
    <property type="match status" value="1"/>
</dbReference>
<name>A0ABW4ZGY0_9SPHI</name>
<reference evidence="2" key="1">
    <citation type="journal article" date="2019" name="Int. J. Syst. Evol. Microbiol.">
        <title>The Global Catalogue of Microorganisms (GCM) 10K type strain sequencing project: providing services to taxonomists for standard genome sequencing and annotation.</title>
        <authorList>
            <consortium name="The Broad Institute Genomics Platform"/>
            <consortium name="The Broad Institute Genome Sequencing Center for Infectious Disease"/>
            <person name="Wu L."/>
            <person name="Ma J."/>
        </authorList>
    </citation>
    <scope>NUCLEOTIDE SEQUENCE [LARGE SCALE GENOMIC DNA]</scope>
    <source>
        <strain evidence="2">KCTC 42217</strain>
    </source>
</reference>
<dbReference type="RefSeq" id="WP_255899705.1">
    <property type="nucleotide sequence ID" value="NZ_JAFMZO010000001.1"/>
</dbReference>
<dbReference type="Pfam" id="PF04390">
    <property type="entry name" value="LptE"/>
    <property type="match status" value="1"/>
</dbReference>
<proteinExistence type="predicted"/>
<comment type="caution">
    <text evidence="1">The sequence shown here is derived from an EMBL/GenBank/DDBJ whole genome shotgun (WGS) entry which is preliminary data.</text>
</comment>
<organism evidence="1 2">
    <name type="scientific">Paradesertivirga mongoliensis</name>
    <dbReference type="NCBI Taxonomy" id="2100740"/>
    <lineage>
        <taxon>Bacteria</taxon>
        <taxon>Pseudomonadati</taxon>
        <taxon>Bacteroidota</taxon>
        <taxon>Sphingobacteriia</taxon>
        <taxon>Sphingobacteriales</taxon>
        <taxon>Sphingobacteriaceae</taxon>
        <taxon>Paradesertivirga</taxon>
    </lineage>
</organism>
<accession>A0ABW4ZGY0</accession>
<evidence type="ECO:0000313" key="2">
    <source>
        <dbReference type="Proteomes" id="UP001597387"/>
    </source>
</evidence>